<protein>
    <recommendedName>
        <fullName evidence="1">Retroviral polymerase SH3-like domain-containing protein</fullName>
    </recommendedName>
</protein>
<reference evidence="2 3" key="1">
    <citation type="journal article" date="2019" name="Sci. Rep.">
        <title>Orb-weaving spider Araneus ventricosus genome elucidates the spidroin gene catalogue.</title>
        <authorList>
            <person name="Kono N."/>
            <person name="Nakamura H."/>
            <person name="Ohtoshi R."/>
            <person name="Moran D.A.P."/>
            <person name="Shinohara A."/>
            <person name="Yoshida Y."/>
            <person name="Fujiwara M."/>
            <person name="Mori M."/>
            <person name="Tomita M."/>
            <person name="Arakawa K."/>
        </authorList>
    </citation>
    <scope>NUCLEOTIDE SEQUENCE [LARGE SCALE GENOMIC DNA]</scope>
</reference>
<dbReference type="InterPro" id="IPR057670">
    <property type="entry name" value="SH3_retrovirus"/>
</dbReference>
<organism evidence="2 3">
    <name type="scientific">Araneus ventricosus</name>
    <name type="common">Orbweaver spider</name>
    <name type="synonym">Epeira ventricosa</name>
    <dbReference type="NCBI Taxonomy" id="182803"/>
    <lineage>
        <taxon>Eukaryota</taxon>
        <taxon>Metazoa</taxon>
        <taxon>Ecdysozoa</taxon>
        <taxon>Arthropoda</taxon>
        <taxon>Chelicerata</taxon>
        <taxon>Arachnida</taxon>
        <taxon>Araneae</taxon>
        <taxon>Araneomorphae</taxon>
        <taxon>Entelegynae</taxon>
        <taxon>Araneoidea</taxon>
        <taxon>Araneidae</taxon>
        <taxon>Araneus</taxon>
    </lineage>
</organism>
<gene>
    <name evidence="2" type="ORF">AVEN_254718_1</name>
</gene>
<comment type="caution">
    <text evidence="2">The sequence shown here is derived from an EMBL/GenBank/DDBJ whole genome shotgun (WGS) entry which is preliminary data.</text>
</comment>
<sequence length="97" mass="11360">MRVPDNLRKLDPKSKKIIFIGYPVMGYHLLDLVTSHVVVSRNAQFNEEKKKCISIQDGFSIEVKDLFKEVVIPDLRMMQNLKVLKKVMKKILDKKEM</sequence>
<accession>A0A4Y2S140</accession>
<evidence type="ECO:0000313" key="2">
    <source>
        <dbReference type="EMBL" id="GBN80975.1"/>
    </source>
</evidence>
<dbReference type="Proteomes" id="UP000499080">
    <property type="component" value="Unassembled WGS sequence"/>
</dbReference>
<dbReference type="EMBL" id="BGPR01019107">
    <property type="protein sequence ID" value="GBN80975.1"/>
    <property type="molecule type" value="Genomic_DNA"/>
</dbReference>
<evidence type="ECO:0000313" key="3">
    <source>
        <dbReference type="Proteomes" id="UP000499080"/>
    </source>
</evidence>
<dbReference type="OrthoDB" id="413361at2759"/>
<name>A0A4Y2S140_ARAVE</name>
<proteinExistence type="predicted"/>
<dbReference type="AlphaFoldDB" id="A0A4Y2S140"/>
<dbReference type="Pfam" id="PF25597">
    <property type="entry name" value="SH3_retrovirus"/>
    <property type="match status" value="1"/>
</dbReference>
<feature type="domain" description="Retroviral polymerase SH3-like" evidence="1">
    <location>
        <begin position="3"/>
        <end position="50"/>
    </location>
</feature>
<keyword evidence="3" id="KW-1185">Reference proteome</keyword>
<evidence type="ECO:0000259" key="1">
    <source>
        <dbReference type="Pfam" id="PF25597"/>
    </source>
</evidence>